<feature type="non-terminal residue" evidence="2">
    <location>
        <position position="181"/>
    </location>
</feature>
<dbReference type="OrthoDB" id="407432at2759"/>
<dbReference type="EMBL" id="LUCM01005908">
    <property type="protein sequence ID" value="KAA0192092.1"/>
    <property type="molecule type" value="Genomic_DNA"/>
</dbReference>
<evidence type="ECO:0000313" key="2">
    <source>
        <dbReference type="EMBL" id="KAA0192092.1"/>
    </source>
</evidence>
<reference evidence="2" key="1">
    <citation type="submission" date="2019-05" db="EMBL/GenBank/DDBJ databases">
        <title>Annotation for the trematode Fasciolopsis buski.</title>
        <authorList>
            <person name="Choi Y.-J."/>
        </authorList>
    </citation>
    <scope>NUCLEOTIDE SEQUENCE</scope>
    <source>
        <strain evidence="2">HT</strain>
        <tissue evidence="2">Whole worm</tissue>
    </source>
</reference>
<organism evidence="2 3">
    <name type="scientific">Fasciolopsis buskii</name>
    <dbReference type="NCBI Taxonomy" id="27845"/>
    <lineage>
        <taxon>Eukaryota</taxon>
        <taxon>Metazoa</taxon>
        <taxon>Spiralia</taxon>
        <taxon>Lophotrochozoa</taxon>
        <taxon>Platyhelminthes</taxon>
        <taxon>Trematoda</taxon>
        <taxon>Digenea</taxon>
        <taxon>Plagiorchiida</taxon>
        <taxon>Echinostomata</taxon>
        <taxon>Echinostomatoidea</taxon>
        <taxon>Fasciolidae</taxon>
        <taxon>Fasciolopsis</taxon>
    </lineage>
</organism>
<feature type="region of interest" description="Disordered" evidence="1">
    <location>
        <begin position="161"/>
        <end position="181"/>
    </location>
</feature>
<name>A0A8E0RZJ0_9TREM</name>
<dbReference type="Proteomes" id="UP000728185">
    <property type="component" value="Unassembled WGS sequence"/>
</dbReference>
<gene>
    <name evidence="2" type="ORF">FBUS_06357</name>
</gene>
<dbReference type="InterPro" id="IPR043519">
    <property type="entry name" value="NT_sf"/>
</dbReference>
<protein>
    <submittedName>
        <fullName evidence="2">Uncharacterized protein</fullName>
    </submittedName>
</protein>
<dbReference type="AlphaFoldDB" id="A0A8E0RZJ0"/>
<proteinExistence type="predicted"/>
<evidence type="ECO:0000256" key="1">
    <source>
        <dbReference type="SAM" id="MobiDB-lite"/>
    </source>
</evidence>
<dbReference type="Gene3D" id="3.30.460.10">
    <property type="entry name" value="Beta Polymerase, domain 2"/>
    <property type="match status" value="1"/>
</dbReference>
<dbReference type="SUPFAM" id="SSF81301">
    <property type="entry name" value="Nucleotidyltransferase"/>
    <property type="match status" value="1"/>
</dbReference>
<comment type="caution">
    <text evidence="2">The sequence shown here is derived from an EMBL/GenBank/DDBJ whole genome shotgun (WGS) entry which is preliminary data.</text>
</comment>
<accession>A0A8E0RZJ0</accession>
<evidence type="ECO:0000313" key="3">
    <source>
        <dbReference type="Proteomes" id="UP000728185"/>
    </source>
</evidence>
<keyword evidence="3" id="KW-1185">Reference proteome</keyword>
<sequence>VAHVVSVLLHLPPISDPHRLVLNQTLQTASQGVLISVEELTRRQRFADRFISWVENLIPDIKISRAGSTWTGLALVDSDVNLDISYQRPTPDDQSDHRATRIISRKLVPKTLVSDNTVERGPGLGYLLMSLFDLLKTHACADHPKLRTMSGITSPEEEIIGDVKDGTNTDSDMDGAPEIFL</sequence>